<feature type="transmembrane region" description="Helical" evidence="14">
    <location>
        <begin position="66"/>
        <end position="92"/>
    </location>
</feature>
<comment type="caution">
    <text evidence="16">The sequence shown here is derived from an EMBL/GenBank/DDBJ whole genome shotgun (WGS) entry which is preliminary data.</text>
</comment>
<protein>
    <recommendedName>
        <fullName evidence="3">histidine kinase</fullName>
        <ecNumber evidence="3">2.7.13.3</ecNumber>
    </recommendedName>
</protein>
<evidence type="ECO:0000313" key="17">
    <source>
        <dbReference type="Proteomes" id="UP000257144"/>
    </source>
</evidence>
<feature type="transmembrane region" description="Helical" evidence="14">
    <location>
        <begin position="166"/>
        <end position="184"/>
    </location>
</feature>
<keyword evidence="6" id="KW-0808">Transferase</keyword>
<dbReference type="Pfam" id="PF07694">
    <property type="entry name" value="5TM-5TMR_LYT"/>
    <property type="match status" value="1"/>
</dbReference>
<dbReference type="EMBL" id="QNQT01000004">
    <property type="protein sequence ID" value="RDU36770.1"/>
    <property type="molecule type" value="Genomic_DNA"/>
</dbReference>
<dbReference type="PROSITE" id="PS50109">
    <property type="entry name" value="HIS_KIN"/>
    <property type="match status" value="1"/>
</dbReference>
<dbReference type="GO" id="GO:0005524">
    <property type="term" value="F:ATP binding"/>
    <property type="evidence" value="ECO:0007669"/>
    <property type="project" value="UniProtKB-KW"/>
</dbReference>
<dbReference type="AlphaFoldDB" id="A0A3D8GQK2"/>
<feature type="transmembrane region" description="Helical" evidence="14">
    <location>
        <begin position="98"/>
        <end position="115"/>
    </location>
</feature>
<sequence length="432" mass="48233">MIEEKLLLQALLILAPVLLFSLLPENRRLENNGLIFGIFQGGAAFLCVVFSYHFEGFYWDLRYVPFVLALLYGGPGAGLIVFVVILVTRTFIGGEAVIYSYFTSIATVVFAIFWYKKFWTYTPSNRIKLAILGSGWSMFFSFSMFVLFRTLAGRDLDRDLILSPDILLFGAISIAGIGFSARLIEELIEREKMRDDILRSEKLNTMGELAASFAHEVRNPLTVVKGFMQLMHQNETGKNHEYLTLALSEVGRAEMILSDYLNFAKPQFHKIEECCYHEVLSEIIALLNPLAAKGGVTLEGNLSKENLHIETDRNQLKQAIVNLLKNAIEATKEGGMVSVSLNGKDGQAVIEITDNGRGMTQEQLSRIGTLFYTTKERGTGLGTCVSLRIINEMDGRVFYSSELDKGTKVTLLLPVSKMSCPNQTQGMLQVAK</sequence>
<evidence type="ECO:0000256" key="11">
    <source>
        <dbReference type="ARBA" id="ARBA00022989"/>
    </source>
</evidence>
<evidence type="ECO:0000256" key="2">
    <source>
        <dbReference type="ARBA" id="ARBA00004651"/>
    </source>
</evidence>
<evidence type="ECO:0000256" key="8">
    <source>
        <dbReference type="ARBA" id="ARBA00022741"/>
    </source>
</evidence>
<dbReference type="Gene3D" id="1.10.287.130">
    <property type="match status" value="1"/>
</dbReference>
<dbReference type="InterPro" id="IPR036097">
    <property type="entry name" value="HisK_dim/P_sf"/>
</dbReference>
<feature type="domain" description="Histidine kinase" evidence="15">
    <location>
        <begin position="212"/>
        <end position="417"/>
    </location>
</feature>
<dbReference type="Proteomes" id="UP000257144">
    <property type="component" value="Unassembled WGS sequence"/>
</dbReference>
<evidence type="ECO:0000256" key="3">
    <source>
        <dbReference type="ARBA" id="ARBA00012438"/>
    </source>
</evidence>
<evidence type="ECO:0000313" key="16">
    <source>
        <dbReference type="EMBL" id="RDU36770.1"/>
    </source>
</evidence>
<dbReference type="PANTHER" id="PTHR43065">
    <property type="entry name" value="SENSOR HISTIDINE KINASE"/>
    <property type="match status" value="1"/>
</dbReference>
<evidence type="ECO:0000256" key="6">
    <source>
        <dbReference type="ARBA" id="ARBA00022679"/>
    </source>
</evidence>
<reference evidence="16 17" key="1">
    <citation type="submission" date="2018-07" db="EMBL/GenBank/DDBJ databases">
        <title>Bacillus sp. YLB-04 draft genome sequence.</title>
        <authorList>
            <person name="Yu L."/>
            <person name="Tang X."/>
        </authorList>
    </citation>
    <scope>NUCLEOTIDE SEQUENCE [LARGE SCALE GENOMIC DNA]</scope>
    <source>
        <strain evidence="16 17">YLB-04</strain>
    </source>
</reference>
<gene>
    <name evidence="16" type="ORF">DRW41_12010</name>
</gene>
<evidence type="ECO:0000256" key="4">
    <source>
        <dbReference type="ARBA" id="ARBA00022475"/>
    </source>
</evidence>
<dbReference type="Pfam" id="PF02518">
    <property type="entry name" value="HATPase_c"/>
    <property type="match status" value="1"/>
</dbReference>
<dbReference type="InterPro" id="IPR003661">
    <property type="entry name" value="HisK_dim/P_dom"/>
</dbReference>
<evidence type="ECO:0000256" key="10">
    <source>
        <dbReference type="ARBA" id="ARBA00022840"/>
    </source>
</evidence>
<accession>A0A3D8GQK2</accession>
<keyword evidence="10" id="KW-0067">ATP-binding</keyword>
<comment type="subcellular location">
    <subcellularLocation>
        <location evidence="2">Cell membrane</location>
        <topology evidence="2">Multi-pass membrane protein</topology>
    </subcellularLocation>
</comment>
<keyword evidence="9 16" id="KW-0418">Kinase</keyword>
<feature type="transmembrane region" description="Helical" evidence="14">
    <location>
        <begin position="127"/>
        <end position="146"/>
    </location>
</feature>
<keyword evidence="13 14" id="KW-0472">Membrane</keyword>
<dbReference type="GO" id="GO:0005886">
    <property type="term" value="C:plasma membrane"/>
    <property type="evidence" value="ECO:0007669"/>
    <property type="project" value="UniProtKB-SubCell"/>
</dbReference>
<keyword evidence="7 14" id="KW-0812">Transmembrane</keyword>
<dbReference type="SUPFAM" id="SSF47384">
    <property type="entry name" value="Homodimeric domain of signal transducing histidine kinase"/>
    <property type="match status" value="1"/>
</dbReference>
<evidence type="ECO:0000256" key="7">
    <source>
        <dbReference type="ARBA" id="ARBA00022692"/>
    </source>
</evidence>
<keyword evidence="11 14" id="KW-1133">Transmembrane helix</keyword>
<organism evidence="16 17">
    <name type="scientific">Neobacillus piezotolerans</name>
    <dbReference type="NCBI Taxonomy" id="2259171"/>
    <lineage>
        <taxon>Bacteria</taxon>
        <taxon>Bacillati</taxon>
        <taxon>Bacillota</taxon>
        <taxon>Bacilli</taxon>
        <taxon>Bacillales</taxon>
        <taxon>Bacillaceae</taxon>
        <taxon>Neobacillus</taxon>
    </lineage>
</organism>
<keyword evidence="12" id="KW-0902">Two-component regulatory system</keyword>
<dbReference type="CDD" id="cd00075">
    <property type="entry name" value="HATPase"/>
    <property type="match status" value="1"/>
</dbReference>
<evidence type="ECO:0000259" key="15">
    <source>
        <dbReference type="PROSITE" id="PS50109"/>
    </source>
</evidence>
<dbReference type="SMART" id="SM00388">
    <property type="entry name" value="HisKA"/>
    <property type="match status" value="1"/>
</dbReference>
<dbReference type="CDD" id="cd00082">
    <property type="entry name" value="HisKA"/>
    <property type="match status" value="1"/>
</dbReference>
<dbReference type="InterPro" id="IPR003594">
    <property type="entry name" value="HATPase_dom"/>
</dbReference>
<evidence type="ECO:0000256" key="14">
    <source>
        <dbReference type="SAM" id="Phobius"/>
    </source>
</evidence>
<dbReference type="PANTHER" id="PTHR43065:SF46">
    <property type="entry name" value="C4-DICARBOXYLATE TRANSPORT SENSOR PROTEIN DCTB"/>
    <property type="match status" value="1"/>
</dbReference>
<dbReference type="EC" id="2.7.13.3" evidence="3"/>
<keyword evidence="4" id="KW-1003">Cell membrane</keyword>
<dbReference type="Pfam" id="PF00512">
    <property type="entry name" value="HisKA"/>
    <property type="match status" value="1"/>
</dbReference>
<dbReference type="Gene3D" id="3.30.565.10">
    <property type="entry name" value="Histidine kinase-like ATPase, C-terminal domain"/>
    <property type="match status" value="1"/>
</dbReference>
<dbReference type="InterPro" id="IPR005467">
    <property type="entry name" value="His_kinase_dom"/>
</dbReference>
<dbReference type="RefSeq" id="WP_115452243.1">
    <property type="nucleotide sequence ID" value="NZ_QNQT01000004.1"/>
</dbReference>
<feature type="transmembrane region" description="Helical" evidence="14">
    <location>
        <begin position="34"/>
        <end position="54"/>
    </location>
</feature>
<evidence type="ECO:0000256" key="13">
    <source>
        <dbReference type="ARBA" id="ARBA00023136"/>
    </source>
</evidence>
<evidence type="ECO:0000256" key="5">
    <source>
        <dbReference type="ARBA" id="ARBA00022553"/>
    </source>
</evidence>
<dbReference type="InterPro" id="IPR004358">
    <property type="entry name" value="Sig_transdc_His_kin-like_C"/>
</dbReference>
<keyword evidence="17" id="KW-1185">Reference proteome</keyword>
<dbReference type="InterPro" id="IPR011620">
    <property type="entry name" value="Sig_transdc_His_kinase_LytS_TM"/>
</dbReference>
<comment type="catalytic activity">
    <reaction evidence="1">
        <text>ATP + protein L-histidine = ADP + protein N-phospho-L-histidine.</text>
        <dbReference type="EC" id="2.7.13.3"/>
    </reaction>
</comment>
<evidence type="ECO:0000256" key="1">
    <source>
        <dbReference type="ARBA" id="ARBA00000085"/>
    </source>
</evidence>
<dbReference type="SMART" id="SM00387">
    <property type="entry name" value="HATPase_c"/>
    <property type="match status" value="1"/>
</dbReference>
<dbReference type="PRINTS" id="PR00344">
    <property type="entry name" value="BCTRLSENSOR"/>
</dbReference>
<dbReference type="SUPFAM" id="SSF55874">
    <property type="entry name" value="ATPase domain of HSP90 chaperone/DNA topoisomerase II/histidine kinase"/>
    <property type="match status" value="1"/>
</dbReference>
<dbReference type="InterPro" id="IPR036890">
    <property type="entry name" value="HATPase_C_sf"/>
</dbReference>
<keyword evidence="8" id="KW-0547">Nucleotide-binding</keyword>
<dbReference type="OrthoDB" id="9815750at2"/>
<keyword evidence="5" id="KW-0597">Phosphoprotein</keyword>
<proteinExistence type="predicted"/>
<dbReference type="GO" id="GO:0071555">
    <property type="term" value="P:cell wall organization"/>
    <property type="evidence" value="ECO:0007669"/>
    <property type="project" value="InterPro"/>
</dbReference>
<evidence type="ECO:0000256" key="12">
    <source>
        <dbReference type="ARBA" id="ARBA00023012"/>
    </source>
</evidence>
<evidence type="ECO:0000256" key="9">
    <source>
        <dbReference type="ARBA" id="ARBA00022777"/>
    </source>
</evidence>
<dbReference type="GO" id="GO:0000155">
    <property type="term" value="F:phosphorelay sensor kinase activity"/>
    <property type="evidence" value="ECO:0007669"/>
    <property type="project" value="InterPro"/>
</dbReference>
<name>A0A3D8GQK2_9BACI</name>